<evidence type="ECO:0000256" key="7">
    <source>
        <dbReference type="ARBA" id="ARBA00023054"/>
    </source>
</evidence>
<keyword evidence="7" id="KW-0175">Coiled coil</keyword>
<keyword evidence="3" id="KW-0813">Transport</keyword>
<dbReference type="PANTHER" id="PTHR21230">
    <property type="entry name" value="VESICLE TRANSPORT V-SNARE PROTEIN VTI1-RELATED"/>
    <property type="match status" value="1"/>
</dbReference>
<dbReference type="GO" id="GO:0000149">
    <property type="term" value="F:SNARE binding"/>
    <property type="evidence" value="ECO:0007669"/>
    <property type="project" value="TreeGrafter"/>
</dbReference>
<dbReference type="GO" id="GO:0048280">
    <property type="term" value="P:vesicle fusion with Golgi apparatus"/>
    <property type="evidence" value="ECO:0007669"/>
    <property type="project" value="TreeGrafter"/>
</dbReference>
<dbReference type="GO" id="GO:0005484">
    <property type="term" value="F:SNAP receptor activity"/>
    <property type="evidence" value="ECO:0007669"/>
    <property type="project" value="TreeGrafter"/>
</dbReference>
<dbReference type="PANTHER" id="PTHR21230:SF89">
    <property type="entry name" value="VESICLE TRANSPORT THROUGH INTERACTION WITH T-SNARES HOMOLOG 1B"/>
    <property type="match status" value="1"/>
</dbReference>
<feature type="transmembrane region" description="Helical" evidence="9">
    <location>
        <begin position="179"/>
        <end position="200"/>
    </location>
</feature>
<dbReference type="AlphaFoldDB" id="A0A813YGW2"/>
<dbReference type="GO" id="GO:0005794">
    <property type="term" value="C:Golgi apparatus"/>
    <property type="evidence" value="ECO:0007669"/>
    <property type="project" value="TreeGrafter"/>
</dbReference>
<evidence type="ECO:0000313" key="11">
    <source>
        <dbReference type="Proteomes" id="UP000663852"/>
    </source>
</evidence>
<evidence type="ECO:0000256" key="6">
    <source>
        <dbReference type="ARBA" id="ARBA00022989"/>
    </source>
</evidence>
<dbReference type="GO" id="GO:0042147">
    <property type="term" value="P:retrograde transport, endosome to Golgi"/>
    <property type="evidence" value="ECO:0007669"/>
    <property type="project" value="TreeGrafter"/>
</dbReference>
<evidence type="ECO:0000256" key="2">
    <source>
        <dbReference type="ARBA" id="ARBA00006108"/>
    </source>
</evidence>
<dbReference type="GO" id="GO:0031201">
    <property type="term" value="C:SNARE complex"/>
    <property type="evidence" value="ECO:0007669"/>
    <property type="project" value="TreeGrafter"/>
</dbReference>
<keyword evidence="6 9" id="KW-1133">Transmembrane helix</keyword>
<dbReference type="GO" id="GO:0006896">
    <property type="term" value="P:Golgi to vacuole transport"/>
    <property type="evidence" value="ECO:0007669"/>
    <property type="project" value="TreeGrafter"/>
</dbReference>
<name>A0A813YGW2_ADIRI</name>
<comment type="subcellular location">
    <subcellularLocation>
        <location evidence="1">Membrane</location>
        <topology evidence="1">Single-pass type IV membrane protein</topology>
    </subcellularLocation>
</comment>
<evidence type="ECO:0000313" key="10">
    <source>
        <dbReference type="EMBL" id="CAF0884133.1"/>
    </source>
</evidence>
<reference evidence="10" key="1">
    <citation type="submission" date="2021-02" db="EMBL/GenBank/DDBJ databases">
        <authorList>
            <person name="Nowell W R."/>
        </authorList>
    </citation>
    <scope>NUCLEOTIDE SEQUENCE</scope>
</reference>
<dbReference type="EMBL" id="CAJNOJ010000029">
    <property type="protein sequence ID" value="CAF0884133.1"/>
    <property type="molecule type" value="Genomic_DNA"/>
</dbReference>
<dbReference type="GO" id="GO:0031902">
    <property type="term" value="C:late endosome membrane"/>
    <property type="evidence" value="ECO:0007669"/>
    <property type="project" value="TreeGrafter"/>
</dbReference>
<keyword evidence="4 9" id="KW-0812">Transmembrane</keyword>
<dbReference type="Pfam" id="PF12352">
    <property type="entry name" value="V-SNARE_C"/>
    <property type="match status" value="1"/>
</dbReference>
<evidence type="ECO:0000256" key="8">
    <source>
        <dbReference type="ARBA" id="ARBA00023136"/>
    </source>
</evidence>
<accession>A0A813YGW2</accession>
<comment type="caution">
    <text evidence="10">The sequence shown here is derived from an EMBL/GenBank/DDBJ whole genome shotgun (WGS) entry which is preliminary data.</text>
</comment>
<dbReference type="Gene3D" id="1.20.5.110">
    <property type="match status" value="1"/>
</dbReference>
<dbReference type="GO" id="GO:0016236">
    <property type="term" value="P:macroautophagy"/>
    <property type="evidence" value="ECO:0007669"/>
    <property type="project" value="TreeGrafter"/>
</dbReference>
<dbReference type="SUPFAM" id="SSF58038">
    <property type="entry name" value="SNARE fusion complex"/>
    <property type="match status" value="1"/>
</dbReference>
<dbReference type="OrthoDB" id="430637at2759"/>
<evidence type="ECO:0000256" key="4">
    <source>
        <dbReference type="ARBA" id="ARBA00022692"/>
    </source>
</evidence>
<comment type="similarity">
    <text evidence="2">Belongs to the VTI1 family.</text>
</comment>
<evidence type="ECO:0000256" key="5">
    <source>
        <dbReference type="ARBA" id="ARBA00022927"/>
    </source>
</evidence>
<dbReference type="GO" id="GO:0005789">
    <property type="term" value="C:endoplasmic reticulum membrane"/>
    <property type="evidence" value="ECO:0007669"/>
    <property type="project" value="TreeGrafter"/>
</dbReference>
<sequence length="203" mass="23330">MADVNSLRQRLSLLVDEITRDIQVIETTRNLNSKHRVELSINEATRLARDLERLDSSYGREYKQRIDAIRQRLENVSRIPVHGAWNSGFDPEVDRLGQQQRDALLRGHASLVRTGEALNISRQTAHETEQLGNEIMADLTTQRETLLRTQDRLNEGNEHLKAGSKTLRLMYSRVIMNKVLLITIILVELGVLGGVIYWKFFSK</sequence>
<evidence type="ECO:0000256" key="3">
    <source>
        <dbReference type="ARBA" id="ARBA00022448"/>
    </source>
</evidence>
<keyword evidence="8 9" id="KW-0472">Membrane</keyword>
<dbReference type="GO" id="GO:0005829">
    <property type="term" value="C:cytosol"/>
    <property type="evidence" value="ECO:0007669"/>
    <property type="project" value="GOC"/>
</dbReference>
<protein>
    <recommendedName>
        <fullName evidence="12">t-SNARE coiled-coil homology domain-containing protein</fullName>
    </recommendedName>
</protein>
<proteinExistence type="inferred from homology"/>
<evidence type="ECO:0000256" key="1">
    <source>
        <dbReference type="ARBA" id="ARBA00004211"/>
    </source>
</evidence>
<dbReference type="GO" id="GO:1903076">
    <property type="term" value="P:regulation of protein localization to plasma membrane"/>
    <property type="evidence" value="ECO:0007669"/>
    <property type="project" value="TreeGrafter"/>
</dbReference>
<evidence type="ECO:0000256" key="9">
    <source>
        <dbReference type="SAM" id="Phobius"/>
    </source>
</evidence>
<organism evidence="10 11">
    <name type="scientific">Adineta ricciae</name>
    <name type="common">Rotifer</name>
    <dbReference type="NCBI Taxonomy" id="249248"/>
    <lineage>
        <taxon>Eukaryota</taxon>
        <taxon>Metazoa</taxon>
        <taxon>Spiralia</taxon>
        <taxon>Gnathifera</taxon>
        <taxon>Rotifera</taxon>
        <taxon>Eurotatoria</taxon>
        <taxon>Bdelloidea</taxon>
        <taxon>Adinetida</taxon>
        <taxon>Adinetidae</taxon>
        <taxon>Adineta</taxon>
    </lineage>
</organism>
<dbReference type="GO" id="GO:0012507">
    <property type="term" value="C:ER to Golgi transport vesicle membrane"/>
    <property type="evidence" value="ECO:0007669"/>
    <property type="project" value="TreeGrafter"/>
</dbReference>
<keyword evidence="5" id="KW-0653">Protein transport</keyword>
<dbReference type="GO" id="GO:0006891">
    <property type="term" value="P:intra-Golgi vesicle-mediated transport"/>
    <property type="evidence" value="ECO:0007669"/>
    <property type="project" value="TreeGrafter"/>
</dbReference>
<gene>
    <name evidence="10" type="ORF">EDS130_LOCUS8946</name>
</gene>
<dbReference type="GO" id="GO:0015031">
    <property type="term" value="P:protein transport"/>
    <property type="evidence" value="ECO:0007669"/>
    <property type="project" value="UniProtKB-KW"/>
</dbReference>
<dbReference type="FunFam" id="1.20.5.110:FF:000002">
    <property type="entry name" value="Vesicle transport through interaction with t-SNAREsB"/>
    <property type="match status" value="1"/>
</dbReference>
<dbReference type="Proteomes" id="UP000663852">
    <property type="component" value="Unassembled WGS sequence"/>
</dbReference>
<evidence type="ECO:0008006" key="12">
    <source>
        <dbReference type="Google" id="ProtNLM"/>
    </source>
</evidence>